<protein>
    <submittedName>
        <fullName evidence="2">Uncharacterized protein</fullName>
    </submittedName>
</protein>
<evidence type="ECO:0000313" key="2">
    <source>
        <dbReference type="EMBL" id="EXC16183.1"/>
    </source>
</evidence>
<accession>W9S516</accession>
<feature type="compositionally biased region" description="Basic and acidic residues" evidence="1">
    <location>
        <begin position="13"/>
        <end position="22"/>
    </location>
</feature>
<reference evidence="3" key="1">
    <citation type="submission" date="2013-01" db="EMBL/GenBank/DDBJ databases">
        <title>Draft Genome Sequence of a Mulberry Tree, Morus notabilis C.K. Schneid.</title>
        <authorList>
            <person name="He N."/>
            <person name="Zhao S."/>
        </authorList>
    </citation>
    <scope>NUCLEOTIDE SEQUENCE</scope>
</reference>
<dbReference type="Proteomes" id="UP000030645">
    <property type="component" value="Unassembled WGS sequence"/>
</dbReference>
<keyword evidence="3" id="KW-1185">Reference proteome</keyword>
<gene>
    <name evidence="2" type="ORF">L484_024351</name>
</gene>
<feature type="region of interest" description="Disordered" evidence="1">
    <location>
        <begin position="13"/>
        <end position="34"/>
    </location>
</feature>
<proteinExistence type="predicted"/>
<name>W9S516_9ROSA</name>
<dbReference type="AlphaFoldDB" id="W9S516"/>
<evidence type="ECO:0000256" key="1">
    <source>
        <dbReference type="SAM" id="MobiDB-lite"/>
    </source>
</evidence>
<sequence>MPRIKLLAHVEVTQEQRGHEETVDPTAARPRGRSKDLISSLESRMTHVEEGVAGVGAQVDDLYQLVEGLEAEDAEIHTAVKAVMV</sequence>
<evidence type="ECO:0000313" key="3">
    <source>
        <dbReference type="Proteomes" id="UP000030645"/>
    </source>
</evidence>
<dbReference type="EMBL" id="KE345789">
    <property type="protein sequence ID" value="EXC16183.1"/>
    <property type="molecule type" value="Genomic_DNA"/>
</dbReference>
<organism evidence="2 3">
    <name type="scientific">Morus notabilis</name>
    <dbReference type="NCBI Taxonomy" id="981085"/>
    <lineage>
        <taxon>Eukaryota</taxon>
        <taxon>Viridiplantae</taxon>
        <taxon>Streptophyta</taxon>
        <taxon>Embryophyta</taxon>
        <taxon>Tracheophyta</taxon>
        <taxon>Spermatophyta</taxon>
        <taxon>Magnoliopsida</taxon>
        <taxon>eudicotyledons</taxon>
        <taxon>Gunneridae</taxon>
        <taxon>Pentapetalae</taxon>
        <taxon>rosids</taxon>
        <taxon>fabids</taxon>
        <taxon>Rosales</taxon>
        <taxon>Moraceae</taxon>
        <taxon>Moreae</taxon>
        <taxon>Morus</taxon>
    </lineage>
</organism>